<dbReference type="AlphaFoldDB" id="R9PTM1"/>
<evidence type="ECO:0000313" key="2">
    <source>
        <dbReference type="Proteomes" id="UP000014461"/>
    </source>
</evidence>
<evidence type="ECO:0000313" key="1">
    <source>
        <dbReference type="EMBL" id="GAD02661.1"/>
    </source>
</evidence>
<proteinExistence type="predicted"/>
<protein>
    <submittedName>
        <fullName evidence="1">Uncharacterized protein</fullName>
    </submittedName>
</protein>
<dbReference type="Proteomes" id="UP000014461">
    <property type="component" value="Unassembled WGS sequence"/>
</dbReference>
<dbReference type="EMBL" id="BARX01000018">
    <property type="protein sequence ID" value="GAD02661.1"/>
    <property type="molecule type" value="Genomic_DNA"/>
</dbReference>
<dbReference type="RefSeq" id="WP_016402428.1">
    <property type="nucleotide sequence ID" value="NZ_BARX01000018.1"/>
</dbReference>
<comment type="caution">
    <text evidence="1">The sequence shown here is derived from an EMBL/GenBank/DDBJ whole genome shotgun (WGS) entry which is preliminary data.</text>
</comment>
<organism evidence="1 2">
    <name type="scientific">Agarivorans albus MKT 106</name>
    <dbReference type="NCBI Taxonomy" id="1331007"/>
    <lineage>
        <taxon>Bacteria</taxon>
        <taxon>Pseudomonadati</taxon>
        <taxon>Pseudomonadota</taxon>
        <taxon>Gammaproteobacteria</taxon>
        <taxon>Alteromonadales</taxon>
        <taxon>Alteromonadaceae</taxon>
        <taxon>Agarivorans</taxon>
    </lineage>
</organism>
<keyword evidence="2" id="KW-1185">Reference proteome</keyword>
<sequence length="531" mass="60885">MSYDQAASKIRQKIRYFTTESFVLRILSRLHKEHDMGEAFKRPWILCLAIDWALELDPIAGAREATQKDVQPILQSMWELQGKAMGIEKEKDIWLSLRAFLLSQLRFQVPQITHSFFLLRLYTIMSQLGFKQSFTEDFKKATGVDLEDFFLFAIWIVNYFSDTKNKNLTLGQILVNFHPALSIESISKILKLVGSTIPGLKALAQPLQLPLRPETYFYEPLLIKKPLILLDIHISHAHPYIVSIGISEFVLRTLKAVDTQRFQKKFTKSFESYVGTTLGEFNFTYITEDDINDTYKQHKRQGKVIDFLHQNNGSSVFIDAKGVEPKEKLLVTDSTRMLKDKLRDNLLSGVTQGSRCAQILGDIAYEDLAPYENRYSIVVTHQDFYCGSGSKLVQYLGEELSHKVTEASNGQFPIENIHFFSIADFEGMVAVCFEAGKDIAEFLDFCTEQEKEPATQTFDMRQRIEAFASIHNLQNASPIGTQLLQSNVEKLLSTLNKKFTHSRKNWGTEPKKIRQFYQAVAQLEQALKSRL</sequence>
<gene>
    <name evidence="1" type="ORF">AALB_2741</name>
</gene>
<dbReference type="OrthoDB" id="6312066at2"/>
<name>R9PTM1_AGAAL</name>
<reference evidence="1" key="1">
    <citation type="journal article" date="2013" name="Genome Announc.">
        <title>Draft Genome Sequence of Agarivorans albus Strain MKT 106T, an Agarolytic Marine Bacterium.</title>
        <authorList>
            <person name="Yasuike M."/>
            <person name="Nakamura Y."/>
            <person name="Kai W."/>
            <person name="Fujiwara A."/>
            <person name="Fukui Y."/>
            <person name="Satomi M."/>
            <person name="Sano M."/>
        </authorList>
    </citation>
    <scope>NUCLEOTIDE SEQUENCE [LARGE SCALE GENOMIC DNA]</scope>
</reference>
<accession>R9PTM1</accession>